<dbReference type="InterPro" id="IPR020845">
    <property type="entry name" value="AMP-binding_CS"/>
</dbReference>
<dbReference type="InterPro" id="IPR020806">
    <property type="entry name" value="PKS_PP-bd"/>
</dbReference>
<dbReference type="InterPro" id="IPR001242">
    <property type="entry name" value="Condensation_dom"/>
</dbReference>
<dbReference type="Pfam" id="PF13193">
    <property type="entry name" value="AMP-binding_C"/>
    <property type="match status" value="5"/>
</dbReference>
<dbReference type="NCBIfam" id="TIGR01733">
    <property type="entry name" value="AA-adenyl-dom"/>
    <property type="match status" value="5"/>
</dbReference>
<dbReference type="NCBIfam" id="NF003417">
    <property type="entry name" value="PRK04813.1"/>
    <property type="match status" value="5"/>
</dbReference>
<feature type="domain" description="Carrier" evidence="6">
    <location>
        <begin position="1623"/>
        <end position="1697"/>
    </location>
</feature>
<dbReference type="Gene3D" id="3.30.300.30">
    <property type="match status" value="5"/>
</dbReference>
<dbReference type="PROSITE" id="PS50075">
    <property type="entry name" value="CARRIER"/>
    <property type="match status" value="5"/>
</dbReference>
<proteinExistence type="predicted"/>
<dbReference type="Gene3D" id="3.40.50.12780">
    <property type="entry name" value="N-terminal domain of ligase-like"/>
    <property type="match status" value="2"/>
</dbReference>
<comment type="cofactor">
    <cofactor evidence="1">
        <name>pantetheine 4'-phosphate</name>
        <dbReference type="ChEBI" id="CHEBI:47942"/>
    </cofactor>
</comment>
<gene>
    <name evidence="7" type="ORF">K7C98_06305</name>
</gene>
<dbReference type="PROSITE" id="PS00012">
    <property type="entry name" value="PHOSPHOPANTETHEINE"/>
    <property type="match status" value="4"/>
</dbReference>
<dbReference type="InterPro" id="IPR010071">
    <property type="entry name" value="AA_adenyl_dom"/>
</dbReference>
<dbReference type="InterPro" id="IPR010060">
    <property type="entry name" value="NRPS_synth"/>
</dbReference>
<feature type="domain" description="Carrier" evidence="6">
    <location>
        <begin position="4179"/>
        <end position="4254"/>
    </location>
</feature>
<organism evidence="7 8">
    <name type="scientific">Nannocystis pusilla</name>
    <dbReference type="NCBI Taxonomy" id="889268"/>
    <lineage>
        <taxon>Bacteria</taxon>
        <taxon>Pseudomonadati</taxon>
        <taxon>Myxococcota</taxon>
        <taxon>Polyangia</taxon>
        <taxon>Nannocystales</taxon>
        <taxon>Nannocystaceae</taxon>
        <taxon>Nannocystis</taxon>
    </lineage>
</organism>
<evidence type="ECO:0000313" key="7">
    <source>
        <dbReference type="EMBL" id="MBZ5708861.1"/>
    </source>
</evidence>
<dbReference type="InterPro" id="IPR009081">
    <property type="entry name" value="PP-bd_ACP"/>
</dbReference>
<keyword evidence="3" id="KW-0597">Phosphoprotein</keyword>
<dbReference type="Gene3D" id="3.40.50.980">
    <property type="match status" value="6"/>
</dbReference>
<keyword evidence="8" id="KW-1185">Reference proteome</keyword>
<feature type="domain" description="Carrier" evidence="6">
    <location>
        <begin position="5232"/>
        <end position="5306"/>
    </location>
</feature>
<dbReference type="Gene3D" id="2.30.38.10">
    <property type="entry name" value="Luciferase, Domain 3"/>
    <property type="match status" value="3"/>
</dbReference>
<evidence type="ECO:0000256" key="1">
    <source>
        <dbReference type="ARBA" id="ARBA00001957"/>
    </source>
</evidence>
<dbReference type="InterPro" id="IPR006162">
    <property type="entry name" value="Ppantetheine_attach_site"/>
</dbReference>
<dbReference type="InterPro" id="IPR000873">
    <property type="entry name" value="AMP-dep_synth/lig_dom"/>
</dbReference>
<reference evidence="7" key="1">
    <citation type="submission" date="2021-08" db="EMBL/GenBank/DDBJ databases">
        <authorList>
            <person name="Stevens D.C."/>
        </authorList>
    </citation>
    <scope>NUCLEOTIDE SEQUENCE</scope>
    <source>
        <strain evidence="7">DSM 53165</strain>
    </source>
</reference>
<dbReference type="SUPFAM" id="SSF52777">
    <property type="entry name" value="CoA-dependent acyltransferases"/>
    <property type="match status" value="12"/>
</dbReference>
<dbReference type="CDD" id="cd12116">
    <property type="entry name" value="A_NRPS_Ta1_like"/>
    <property type="match status" value="1"/>
</dbReference>
<dbReference type="InterPro" id="IPR036736">
    <property type="entry name" value="ACP-like_sf"/>
</dbReference>
<dbReference type="CDD" id="cd05930">
    <property type="entry name" value="A_NRPS"/>
    <property type="match status" value="2"/>
</dbReference>
<dbReference type="RefSeq" id="WP_224190641.1">
    <property type="nucleotide sequence ID" value="NZ_JAIRAU010000002.1"/>
</dbReference>
<dbReference type="CDD" id="cd19534">
    <property type="entry name" value="E_NRPS"/>
    <property type="match status" value="1"/>
</dbReference>
<feature type="domain" description="Carrier" evidence="6">
    <location>
        <begin position="575"/>
        <end position="650"/>
    </location>
</feature>
<evidence type="ECO:0000256" key="2">
    <source>
        <dbReference type="ARBA" id="ARBA00022450"/>
    </source>
</evidence>
<evidence type="ECO:0000256" key="5">
    <source>
        <dbReference type="SAM" id="MobiDB-lite"/>
    </source>
</evidence>
<protein>
    <submittedName>
        <fullName evidence="7">Non-ribosomal peptide synthase/polyketide synthase</fullName>
    </submittedName>
</protein>
<dbReference type="InterPro" id="IPR023213">
    <property type="entry name" value="CAT-like_dom_sf"/>
</dbReference>
<dbReference type="Pfam" id="PF00550">
    <property type="entry name" value="PP-binding"/>
    <property type="match status" value="5"/>
</dbReference>
<dbReference type="NCBIfam" id="TIGR01720">
    <property type="entry name" value="NRPS-para261"/>
    <property type="match status" value="2"/>
</dbReference>
<dbReference type="SMART" id="SM00823">
    <property type="entry name" value="PKS_PP"/>
    <property type="match status" value="5"/>
</dbReference>
<dbReference type="EMBL" id="JAIRAU010000002">
    <property type="protein sequence ID" value="MBZ5708861.1"/>
    <property type="molecule type" value="Genomic_DNA"/>
</dbReference>
<accession>A0ABS7TKV4</accession>
<dbReference type="InterPro" id="IPR042099">
    <property type="entry name" value="ANL_N_sf"/>
</dbReference>
<feature type="domain" description="Carrier" evidence="6">
    <location>
        <begin position="3130"/>
        <end position="3205"/>
    </location>
</feature>
<dbReference type="CDD" id="cd19531">
    <property type="entry name" value="LCL_NRPS-like"/>
    <property type="match status" value="3"/>
</dbReference>
<dbReference type="SUPFAM" id="SSF56801">
    <property type="entry name" value="Acetyl-CoA synthetase-like"/>
    <property type="match status" value="5"/>
</dbReference>
<feature type="compositionally biased region" description="Basic and acidic residues" evidence="5">
    <location>
        <begin position="1"/>
        <end position="17"/>
    </location>
</feature>
<evidence type="ECO:0000259" key="6">
    <source>
        <dbReference type="PROSITE" id="PS50075"/>
    </source>
</evidence>
<evidence type="ECO:0000256" key="4">
    <source>
        <dbReference type="ARBA" id="ARBA00022737"/>
    </source>
</evidence>
<dbReference type="Pfam" id="PF00501">
    <property type="entry name" value="AMP-binding"/>
    <property type="match status" value="5"/>
</dbReference>
<dbReference type="PROSITE" id="PS00455">
    <property type="entry name" value="AMP_BINDING"/>
    <property type="match status" value="5"/>
</dbReference>
<name>A0ABS7TKV4_9BACT</name>
<dbReference type="Gene3D" id="1.10.1200.10">
    <property type="entry name" value="ACP-like"/>
    <property type="match status" value="5"/>
</dbReference>
<dbReference type="CDD" id="cd17646">
    <property type="entry name" value="A_NRPS_AB3403-like"/>
    <property type="match status" value="2"/>
</dbReference>
<dbReference type="CDD" id="cd19543">
    <property type="entry name" value="DCL_NRPS"/>
    <property type="match status" value="1"/>
</dbReference>
<dbReference type="PANTHER" id="PTHR45527">
    <property type="entry name" value="NONRIBOSOMAL PEPTIDE SYNTHETASE"/>
    <property type="match status" value="1"/>
</dbReference>
<evidence type="ECO:0000313" key="8">
    <source>
        <dbReference type="Proteomes" id="UP001139031"/>
    </source>
</evidence>
<dbReference type="SUPFAM" id="SSF47336">
    <property type="entry name" value="ACP-like"/>
    <property type="match status" value="5"/>
</dbReference>
<comment type="caution">
    <text evidence="7">The sequence shown here is derived from an EMBL/GenBank/DDBJ whole genome shotgun (WGS) entry which is preliminary data.</text>
</comment>
<dbReference type="Gene3D" id="3.30.559.30">
    <property type="entry name" value="Nonribosomal peptide synthetase, condensation domain"/>
    <property type="match status" value="6"/>
</dbReference>
<evidence type="ECO:0000256" key="3">
    <source>
        <dbReference type="ARBA" id="ARBA00022553"/>
    </source>
</evidence>
<keyword evidence="2" id="KW-0596">Phosphopantetheine</keyword>
<dbReference type="InterPro" id="IPR025110">
    <property type="entry name" value="AMP-bd_C"/>
</dbReference>
<dbReference type="PANTHER" id="PTHR45527:SF1">
    <property type="entry name" value="FATTY ACID SYNTHASE"/>
    <property type="match status" value="1"/>
</dbReference>
<dbReference type="InterPro" id="IPR045851">
    <property type="entry name" value="AMP-bd_C_sf"/>
</dbReference>
<sequence length="5769" mass="624614">MSMHDESWNVRGIEPRSEQNVAAQQDDAGDVLRWAAVADPNSPIEHLPQLTSDELRQLAAWNDTGVAYPPARCVHELFADQAARTPDAVALVFGEERLTYRELDERSNQLAHHLRGLGVGPEVLVGLCVERSLEMLVGLLAILKAGGAYVPLDPSYPRERLAFMLEDARPAVLLTQSRLRDSLPAHEVVVVQLDAPTWQHQPRTSPVVHVGPDHAIYVIYTSGSTGRPKGVLNTHRGLYNRLRWMQRAYGLNASDAVLQKTPLSFDVSGWELWWPLLEGARMVIAAPEGHKDPRYLAALIAATGVTVAHFVPSMLGVFLAATEPRERASLRHVFASGEALPGHLREAWYAGCRGELHNLYGPTEAAIDVTSHACRPDETGPVPIGRPIDNTRTYVLDAAFRPVPVGVAGELYLAGVQLARGYLSRPGLTAERFVPDPFALEAGARMYRTGDLARFRDDGALEFLGRIDHQVKIRGFRIELGEIEAALAAHPSVRGCVVVAREDATGDKRLVAYVVGDDATANALRDWLGKRVPEYMVPSAFVCLDALPLNPNGKVDRKALPSPDTTRGAAATYVAPRTDVERALVAIWEELLEVRPIGVSDNFFLLGGHSLLAFRVVSAVQTRLGGAPSLATLLRNPTIEALAALWDTRAERPQIGLSPRADGEAPFEGVSGTERRIWFLEKLSPEARSYQIPHVFEVASALCAPALEESVRALALRHQILRTTYPEVDGTPKREVSDDVRIPIRVEDVSSLPAAERGAALQTMLAAEVKDRFDLERGPLTRVLAVKTAADRHVVVVHQHHIITDEWSWGLLLAELSSLYEASRRGETLALPALACQYSDYARAEGTALAGDGLAASRAYWKEALSDVPRLDLSIVAPASGAVSGLEGQVSLRLPPETSRQLQALAHEHAATPFMAWYAALTAVLSRYSGQQDFGLGAVVANRQLVGTEAMLGFFTNTVVLRTDLSGDPTFGELLARARRTALDAYEHQALPFDVVVQDQGLSRQAGENPLFDVTFFEVTPPAAAAGWSPRLGAVPQGVMTAKNALAVTVQHTVEGTVVEVLYDTTRVSRTAAARLCGHLKTLVTDAAAHPDRRVSQLELLTDEETEKLAAWNDTPPIDPAARCIHELIAEQAVRAPQAVALEQDGLSLSYGEFEAQANRLAHHLRSLGVGPEVRVALCVERSFDMVVGLVAILKAGGAFVPLDPSYPPDRLSLLLAEAEAPVLLTHADIEGRLSAPGVTVVRLDVDAAQWASRPITPPASGVTLEHANYVVFTSGSTGKPKPVINEHRGLAARVAFQRRHIVVHPGDRILFSAAIAFDGAIVDWVISLCNGATCVLPSNAYDAVEGIAECLEHRAITFSFIPPAMLRVLRCRAPALRHITLAGDSTPPALVAQWAEGRQVLNSYGPTEFSIFAAQAWFDPSRPERFSIGRPVHGVRLYLLDAAKRQVPLGMPGEIHLAGVGLARGYLNRPAMTAERFVPDPFSNEPGARMYCTGDLARWNEDGELEFLGRVDHQVKIRGFRVELGEVEAALSSHAAVASCVVVARQDTPGNSRLVAYVVAKDSALAVGSLREHLRNNLPDYMLPSAFVFLDALPLSANGKVDRKALPAPKDTRQAGETAHVAPRTEAERALAEVWSEVLRAPSVGIHDNFFSLGGDSILAIQVVGRAKRAGLHVTVRDMFMHQTVAELVQVARRSSAAVAEQAVTGAASLTPSQQWFLGKTPEEAHHFNQACMWTPSPGLSPGIVTEALKVVLRQHDALRLRYHHAESGWVQSHAEEVALPLERVDLSAVPPRARRAAVEASADALQSGLSLSAGPVARAAWLDLGEEGTRLLLVVHHLVVDGVSWRILHEDLERACEALLTGRTPELAAKTTSFRQWSERLHAFVAARGLSQELGFWRAQCARGITPLPLDHEAALGTVGDGRTVDVELSEAETRALLHDVSAAYRTEINDVLLSALAAALSAFCKTDTVCVTLEGHGREAPLEDVDVSRTVGWFTSMFPVWLTVPEADDPAALLKGVKEQLRAVPNRGFGYGWLRYAHADEAVRAALSVDPPVVFNYLGQFDMEAQGRGMLGPAAESTGSTTSSRMELWHALAVNGGVWQGRLRFAWTYSSATHDRATVERLAARFVAALRRLIAHCAANEAFGYTPSDFPLARLGQQALDGLFETTRDVESVYPLSPLQAGLLFHALNEPESPTYTVQLALQLGGDVDAAALECAWKTVLARHAVYRTSFVWQGVPEPLQVVRKSVAFAMPTYDWSSLDAVEAETRWEALRREERAAGFDFGRAPLARVVLVRMPGGRTWMLKTTHHILADGWSMPVVLGELQAAYAAHHGGRPLALPEPVAYERYIAWLATRDHTASSAFFAEYLAGVEEPTRLPFPPPAEATREHAQRDTSLTAAETEVVTAFARRRGLTLNTVVQGALAQLLGRITGRTDVVFGMTTAGRSAPIRGIERMVGLFINTLPLRARWSGSEGVVEWLQRLQAEQVELRVHEATPLYEVQRASAVGGGRALFDTLLIFENYPVDEAAQQAEVLPIEDFSAFEQTSYPLAITVAAGTTLDLRWMWAPAALRGEDIERLWGHLRTVLLDMVAHPDRRLAELGLLTEAEHAKLAAWNDTAVAYPPARCVHELFADQAARTPDAVALVFGEERLTYRELDERSNQLAHHLRGLGVGPEVLVGLCVERSLEMLVGLLAILKAGGAYVPLDPSYPRERLAFMLEDARPAVLLTQSRLRDSLPAHEVVVVQLDAPTWQHQPRTSPVVHVGPDHAIYVIYTSGSTGRPKGVLNTHRGLYNRLRWMQRAYGLNASDAVLQKTPLSFDVSGWELWWPLLEGARMVIAAPEGHKDPRYLAALIAATGVTVAHFVPSMLGVFLAATEPRERASLRHVFASGEALPGHLREAWYAASRGELHNLYGPTEAAIDVTSHACRPDETGPVPIGRPIDNTRTYVLDAAFRPVPVGVAGELYLSGVQLARGYLSRPGLTAERFVPDPFALEAGARMYRTGDLARFRGDGALEFLGRIDHQVKIRGFRIELGEIEAALAAHPSVRDCVVVAREDATGDKRLVAYVVGDDATASALREWLGARVPEYMVPSAFVCLDALPLNPNGKVDRKVLPSPDTTRGAAETYVAPRTDVERALVAIWEELLDVRPIGVDDDFFALGGHSLLAVRVVSAVKARLGLGLTLATLLQRPTVAALAALLDGIATRPTPGAALSPSPRGVAEPAYAGLSGTERRIWFVDKLAPEARSYQVPHVFVVRGALSEPALRQSVKRLAERQEILRTTYPEVDGVPTRMVADSVSIPLRLEDVSALSEAARELALRAHLEAEIAVPFDLATGPLTRVLVVSLEAERHVVLVLQHHIITDEWSSGVLLSELSRLYEACCRGETAALPALSYQFADHARAEQEALTTGGFAASRAHWKDRLAGVPRLELPIVRTTPGRGPEASVALGVPLAASRGLQALARDHGCTPFMAWYAALAAVLSRYSGQSDFGLGAVIANREAPGTADLLGFFTNTVVLRTDLSGDPTFGELLARARRTALDAYEHQALPFDVVVQDQGLARQAGENPLFDVTFFEVTPPASDAAVGWSPLLGGVPQGLATAKNALAVSVQHTAEGTVVEVLYDTTRVSRTAAERLCGHLRTLVTDAAAHPDRRVSQLELLTDEETEKLAAWNDTPPIDPAARCIHELIAEQAVRAPQAVALEQDGRQLSYGEFEAQANRLAHHLRSLGVGPEVRVALCVERSFDMVVGLVASLKAGGAFVPLDPSYPPDRLSLLLAEAEAPVLLTHADVRLSAPGVTVVRLDVDAAQWASQPITPPASGVTREHANYVVFTSGSTGKPKPVINEHRGLAARVAFQRRHIVVHPGDRILFSAAIAFDGAIVDWMLSLCNGATCVLPSNAYDAVEGIAECLEHRAITFSFIPPAMLRVLRCRAPALRHITLAGDRTPPALVAQWAEGRQVLNSYGPTECSIFAAQAWFDPSRPQRFSIGRPVHGVRLYLLDAAKRQVPIGMPGEIHLAGVGLARGYLRRPAMTAERFVPDPFSNEPGARMYCTGDLARWNEDGELEFLGRVDHQVKIRGFRVELGEVEAALSSHAAVASCVVVARQDTPGNSRLVAYVVAKDSALAAAVLREHLRSDLPDHMLPSAFVFLDALPLSANGKVDRKALPSPEATRGADETFTAPRTEVERALVAIWEELLDVRPIGIDDDFFALGGHSLLAVRVASAVKTRLGLGLTLATLLQRPTIAALAALLVGIETRPGPALAPSPRGAAEPAYAGLSGTERRIWFVDKLAPEARSYQVPHVFVVRGALSEPALRESVKQLAERQEILRTTYPEVDGVLTRTVADGASIPMRVEDVSTLSEAVREAALRAHLEAEIAARFDLATGPLTRVLVVSLEAERHVVLVLQHHIITDEWSSGVLLSELSRLYEACCRGEAAALPALSYQFADHARAEQEALTTGGFAASRAYWKDKLASVPRLELPIVRAAPARGPGVEASVALRVSLEASRGLQALARAHGCTPFMAWYAALTAVLSRYSGQTDFGIGAVVANREVPGTADLLGFFTNTVVLRTDLSGDPTFAELLARARRTALETYEHQALPFDVVVQDQGLSRQAGENPLFDVTFFEVTPPTTPAAAGWSPLLDAVPTGVVTAKQALALGVLHDADGTEVSLTYDTTRVDAGAVERLGRHLQVLVQDGVLHPDRRLSQLDLLTEAEQAELAAWNDTAATCPAERCIHELFEEQARRTPAAVALVFGEQQLTYRELDERSNRLAHHLRGLGVGPEVLVALCVERSLEMVVGLLGILKAGGAYVPLDPSYPRERLAFMLTDARPAVLLTQARLRDSLPPHEVVTVHLDAGTPVWQQPRTSPAVAVGPDHTSYVLYTSGSTGRPKGVQILHAALTNLLHSFAEQTGIGPRDAMLAVTSMSFDIAGLELFMPLIRGASIHLASRDDASNGEALVRALDRATMMQATPATWRMVLDAGWDGERPLQVLCGGEAMTPDLAVELARRASSVWNAYGPTETTIWSALSRVDSGRSAVRLGRGIANTQLHVVDKHLRQTPVGVPGELYIGGAGLARGYLGRPELTAERFVPDPFSAAPGARMYRTGDLVRWDANGELEFLGRIDHQVKIRGFRIELGEIEAVLSSHPSVRACAVVMWEPASGDRRLVAYVVLGESGCTDDALREHLGAALPTYMIPSLFARLTALPLSPSGKVDRKALPPPDATRDAAETSCVAPRTEVERVLAELWSAVLQRSPLGIHDNFFSLGGDSILAIQVIGRAKRAGLHLTARDMFTHQTVAQLALVVRRDSAVLAEQEAVVGTVPLTPIQHWFLDGDPVDAHHYCPAMRWTPPSALSPEIAAEALRIVAKQHDAVRLRYRRAASGWVQEHEAGATVVLERVDLSALDRSARDAAAAEAVARLQRGMDLSRGPICRAAWLDLGEAGAQLVLVMHHLVTDGVSWRIVCEDLQHTCDALLAGRTPELGPKTTSLRQWSERLHAFIAGGGLSQELGYWQAQCARRVTPIVRDRYGAPGTFGDSRTVEAELSPADTSALLRAVGSAHGTEIDAVLLSALASALSAASGTDTVCVALQHHGREPVVADVDVSRTLGWFSSLIPLWLSVPPGCDPGVLLNDVKEQLRSVPGRGLGYGWLRYAHPDANVRASLSVPMPVVFNYLGQYEAGSPWTFDGTAHTSISPNMALYHELVVSCIVVDGRLRLGWSFSRAVHETSTIERMAGAFLASLRRLIACCSSMDAFGGAPSGSSGGRREDTSWN</sequence>
<keyword evidence="4" id="KW-0677">Repeat</keyword>
<dbReference type="Pfam" id="PF00668">
    <property type="entry name" value="Condensation"/>
    <property type="match status" value="6"/>
</dbReference>
<dbReference type="NCBIfam" id="NF004282">
    <property type="entry name" value="PRK05691.1"/>
    <property type="match status" value="7"/>
</dbReference>
<dbReference type="Gene3D" id="3.30.559.10">
    <property type="entry name" value="Chloramphenicol acetyltransferase-like domain"/>
    <property type="match status" value="6"/>
</dbReference>
<feature type="region of interest" description="Disordered" evidence="5">
    <location>
        <begin position="1"/>
        <end position="25"/>
    </location>
</feature>
<dbReference type="Proteomes" id="UP001139031">
    <property type="component" value="Unassembled WGS sequence"/>
</dbReference>